<comment type="caution">
    <text evidence="1">The sequence shown here is derived from an EMBL/GenBank/DDBJ whole genome shotgun (WGS) entry which is preliminary data.</text>
</comment>
<accession>A0ABT2IN26</accession>
<dbReference type="RefSeq" id="WP_259831736.1">
    <property type="nucleotide sequence ID" value="NZ_JANZQH010000016.1"/>
</dbReference>
<reference evidence="1" key="1">
    <citation type="submission" date="2022-08" db="EMBL/GenBank/DDBJ databases">
        <title>Chryseobacterium antibioticum,isolated from the rhizosphere soil of Pyrola in Tibet.</title>
        <authorList>
            <person name="Kan Y."/>
        </authorList>
    </citation>
    <scope>NUCLEOTIDE SEQUENCE</scope>
    <source>
        <strain evidence="1">Pc2-12</strain>
    </source>
</reference>
<evidence type="ECO:0008006" key="3">
    <source>
        <dbReference type="Google" id="ProtNLM"/>
    </source>
</evidence>
<evidence type="ECO:0000313" key="2">
    <source>
        <dbReference type="Proteomes" id="UP001142057"/>
    </source>
</evidence>
<keyword evidence="2" id="KW-1185">Reference proteome</keyword>
<sequence>MKNIIILTILFLFIACEQKEKNSFSLKYINNNNELSLIYENNTSQDIIFPAPNTLQFEDQNLKGNMKGRYPIIIYATMRDNQSSKFYQKKLDSIYEGYLTEIGESGLIAYKNPGEGNSIFYLKEKEKLRVKYKLTVKRFYPLNYSSKFKQSYYPYDKGLEGNYRETEYLRRFSMLNFGKAKFMIQPGIEDSLFLNISQNGYK</sequence>
<evidence type="ECO:0000313" key="1">
    <source>
        <dbReference type="EMBL" id="MCT2410026.1"/>
    </source>
</evidence>
<dbReference type="Proteomes" id="UP001142057">
    <property type="component" value="Unassembled WGS sequence"/>
</dbReference>
<organism evidence="1 2">
    <name type="scientific">Chryseobacterium pyrolae</name>
    <dbReference type="NCBI Taxonomy" id="2987481"/>
    <lineage>
        <taxon>Bacteria</taxon>
        <taxon>Pseudomonadati</taxon>
        <taxon>Bacteroidota</taxon>
        <taxon>Flavobacteriia</taxon>
        <taxon>Flavobacteriales</taxon>
        <taxon>Weeksellaceae</taxon>
        <taxon>Chryseobacterium group</taxon>
        <taxon>Chryseobacterium</taxon>
    </lineage>
</organism>
<proteinExistence type="predicted"/>
<name>A0ABT2IN26_9FLAO</name>
<protein>
    <recommendedName>
        <fullName evidence="3">Lipoprotein</fullName>
    </recommendedName>
</protein>
<dbReference type="EMBL" id="JANZQH010000016">
    <property type="protein sequence ID" value="MCT2410026.1"/>
    <property type="molecule type" value="Genomic_DNA"/>
</dbReference>
<gene>
    <name evidence="1" type="ORF">NZD88_20920</name>
</gene>
<dbReference type="PROSITE" id="PS51257">
    <property type="entry name" value="PROKAR_LIPOPROTEIN"/>
    <property type="match status" value="1"/>
</dbReference>